<name>A0AAE3A4I1_9FIRM</name>
<dbReference type="AlphaFoldDB" id="A0AAE3A4I1"/>
<dbReference type="Proteomes" id="UP001198220">
    <property type="component" value="Unassembled WGS sequence"/>
</dbReference>
<dbReference type="EMBL" id="JAJEPS010000002">
    <property type="protein sequence ID" value="MCC2125274.1"/>
    <property type="molecule type" value="Genomic_DNA"/>
</dbReference>
<evidence type="ECO:0000313" key="1">
    <source>
        <dbReference type="EMBL" id="MCC2125274.1"/>
    </source>
</evidence>
<accession>A0AAE3A4I1</accession>
<gene>
    <name evidence="1" type="ORF">LKD36_03660</name>
</gene>
<evidence type="ECO:0000313" key="2">
    <source>
        <dbReference type="Proteomes" id="UP001198220"/>
    </source>
</evidence>
<protein>
    <submittedName>
        <fullName evidence="1">Uncharacterized protein</fullName>
    </submittedName>
</protein>
<sequence>MKCPLCDIEMMIQKTYMEVEGDTSPDTVTKVFNVQDMTCRNPKCENFEKVVETVKNQIL</sequence>
<reference evidence="1 2" key="1">
    <citation type="submission" date="2021-10" db="EMBL/GenBank/DDBJ databases">
        <title>Anaerobic single-cell dispensing facilitates the cultivation of human gut bacteria.</title>
        <authorList>
            <person name="Afrizal A."/>
        </authorList>
    </citation>
    <scope>NUCLEOTIDE SEQUENCE [LARGE SCALE GENOMIC DNA]</scope>
    <source>
        <strain evidence="1 2">CLA-AA-H276</strain>
    </source>
</reference>
<proteinExistence type="predicted"/>
<dbReference type="RefSeq" id="WP_308458729.1">
    <property type="nucleotide sequence ID" value="NZ_JAJEPS010000002.1"/>
</dbReference>
<keyword evidence="2" id="KW-1185">Reference proteome</keyword>
<comment type="caution">
    <text evidence="1">The sequence shown here is derived from an EMBL/GenBank/DDBJ whole genome shotgun (WGS) entry which is preliminary data.</text>
</comment>
<organism evidence="1 2">
    <name type="scientific">Hominiventricola filiformis</name>
    <dbReference type="NCBI Taxonomy" id="2885352"/>
    <lineage>
        <taxon>Bacteria</taxon>
        <taxon>Bacillati</taxon>
        <taxon>Bacillota</taxon>
        <taxon>Clostridia</taxon>
        <taxon>Lachnospirales</taxon>
        <taxon>Lachnospiraceae</taxon>
        <taxon>Hominiventricola</taxon>
    </lineage>
</organism>